<keyword evidence="3" id="KW-1185">Reference proteome</keyword>
<proteinExistence type="predicted"/>
<sequence length="287" mass="32281">MNHFKTSLMLIIAASVTPVKANSLDTARSIESKTNAASAISQKKIDQSAQMTLSLKAEIEQLQEEVDNLEVYRNHLSALVDNQNQEADSLNVQIEEIKHTRQGVVPLMYKMIDGLEQIITNDRPIKPELRIERLTKLKTMMSRANVSDAEKYRRILEAYQIEMDYGTKLGSYQGQVMLASEDEIDADILYLGRVSLVARNLKGDQFWAWDQTEKQWQLLDTSVNSDLDKAYDIASKQAAPSLITLPVSVSNDQQLNLNTSSRSQANMIKNQANMIKTNVTASNSEIN</sequence>
<dbReference type="RefSeq" id="WP_017052264.1">
    <property type="nucleotide sequence ID" value="NZ_AJYW02000205.1"/>
</dbReference>
<dbReference type="Proteomes" id="UP000094165">
    <property type="component" value="Unassembled WGS sequence"/>
</dbReference>
<evidence type="ECO:0008006" key="4">
    <source>
        <dbReference type="Google" id="ProtNLM"/>
    </source>
</evidence>
<evidence type="ECO:0000256" key="1">
    <source>
        <dbReference type="SAM" id="Coils"/>
    </source>
</evidence>
<organism evidence="2 3">
    <name type="scientific">Vibrio genomosp. F6 str. FF-238</name>
    <dbReference type="NCBI Taxonomy" id="1191298"/>
    <lineage>
        <taxon>Bacteria</taxon>
        <taxon>Pseudomonadati</taxon>
        <taxon>Pseudomonadota</taxon>
        <taxon>Gammaproteobacteria</taxon>
        <taxon>Vibrionales</taxon>
        <taxon>Vibrionaceae</taxon>
        <taxon>Vibrio</taxon>
    </lineage>
</organism>
<feature type="coiled-coil region" evidence="1">
    <location>
        <begin position="45"/>
        <end position="100"/>
    </location>
</feature>
<dbReference type="PIRSF" id="PIRSF028069">
    <property type="entry name" value="UCP028069"/>
    <property type="match status" value="1"/>
</dbReference>
<dbReference type="InterPro" id="IPR016866">
    <property type="entry name" value="UCP028069"/>
</dbReference>
<keyword evidence="1" id="KW-0175">Coiled coil</keyword>
<dbReference type="EMBL" id="AJYW02000205">
    <property type="protein sequence ID" value="OEE74065.1"/>
    <property type="molecule type" value="Genomic_DNA"/>
</dbReference>
<evidence type="ECO:0000313" key="3">
    <source>
        <dbReference type="Proteomes" id="UP000094165"/>
    </source>
</evidence>
<evidence type="ECO:0000313" key="2">
    <source>
        <dbReference type="EMBL" id="OEE74065.1"/>
    </source>
</evidence>
<protein>
    <recommendedName>
        <fullName evidence="4">DUF3450 domain-containing protein</fullName>
    </recommendedName>
</protein>
<dbReference type="Pfam" id="PF11932">
    <property type="entry name" value="DUF3450"/>
    <property type="match status" value="1"/>
</dbReference>
<comment type="caution">
    <text evidence="2">The sequence shown here is derived from an EMBL/GenBank/DDBJ whole genome shotgun (WGS) entry which is preliminary data.</text>
</comment>
<dbReference type="AlphaFoldDB" id="A0A1E5CVP2"/>
<reference evidence="2 3" key="1">
    <citation type="journal article" date="2012" name="Science">
        <title>Ecological populations of bacteria act as socially cohesive units of antibiotic production and resistance.</title>
        <authorList>
            <person name="Cordero O.X."/>
            <person name="Wildschutte H."/>
            <person name="Kirkup B."/>
            <person name="Proehl S."/>
            <person name="Ngo L."/>
            <person name="Hussain F."/>
            <person name="Le Roux F."/>
            <person name="Mincer T."/>
            <person name="Polz M.F."/>
        </authorList>
    </citation>
    <scope>NUCLEOTIDE SEQUENCE [LARGE SCALE GENOMIC DNA]</scope>
    <source>
        <strain evidence="2 3">FF-238</strain>
    </source>
</reference>
<accession>A0A1E5CVP2</accession>
<name>A0A1E5CVP2_9VIBR</name>
<gene>
    <name evidence="2" type="ORF">A130_18170</name>
</gene>